<evidence type="ECO:0008006" key="2">
    <source>
        <dbReference type="Google" id="ProtNLM"/>
    </source>
</evidence>
<name>A0A094SSA7_9ZZZZ</name>
<reference evidence="1" key="1">
    <citation type="submission" date="2014-06" db="EMBL/GenBank/DDBJ databases">
        <title>Key roles for freshwater Actinobacteria revealed by deep metagenomic sequencing.</title>
        <authorList>
            <person name="Ghai R."/>
            <person name="Mizuno C.M."/>
            <person name="Picazo A."/>
            <person name="Camacho A."/>
            <person name="Rodriguez-Valera F."/>
        </authorList>
    </citation>
    <scope>NUCLEOTIDE SEQUENCE</scope>
</reference>
<accession>A0A094SSA7</accession>
<evidence type="ECO:0000313" key="1">
    <source>
        <dbReference type="EMBL" id="KGA21678.1"/>
    </source>
</evidence>
<protein>
    <recommendedName>
        <fullName evidence="2">CHK kinase-like domain-containing protein</fullName>
    </recommendedName>
</protein>
<dbReference type="AlphaFoldDB" id="A0A094SSA7"/>
<dbReference type="Gene3D" id="3.90.1200.10">
    <property type="match status" value="1"/>
</dbReference>
<dbReference type="Pfam" id="PF02958">
    <property type="entry name" value="EcKL"/>
    <property type="match status" value="1"/>
</dbReference>
<dbReference type="SUPFAM" id="SSF56112">
    <property type="entry name" value="Protein kinase-like (PK-like)"/>
    <property type="match status" value="1"/>
</dbReference>
<comment type="caution">
    <text evidence="1">The sequence shown here is derived from an EMBL/GenBank/DDBJ whole genome shotgun (WGS) entry which is preliminary data.</text>
</comment>
<sequence length="382" mass="42014">MNKDPTGGEQFAHHAIATLSAPDKATTVGVVGHREYTEDSIDSEFWREVFGADISASPPKRIGEGQVGMNLRFALASDDASVPASVVVKMASPDPTSRATGIGLRNYEREVKFYNEVATSLDVRTPHCYFADWNEAGGDIAIVLEDMSPSEQGDQIRGCTIEEARLAVTELSRLHGPRWNDPTLFNIDWLQRRDAEDGARLHGLYSLFKPGFLGIYNDAILAETGKDGLDFVHQLESLIPAYVAAKDEPFTVTHGDYRLDNLMFATTADGVPCAVVDWQTPGHGNGVGDLAYFIGAGLLPDDRRKHEWELVDLYISGIESFGHAVDHEWIKDHYRKEAISGLVMAVIASQIVGRTERGDKMFEVMATRHIIQGLENGALSLL</sequence>
<proteinExistence type="predicted"/>
<dbReference type="InterPro" id="IPR004119">
    <property type="entry name" value="EcKL"/>
</dbReference>
<organism evidence="1">
    <name type="scientific">freshwater metagenome</name>
    <dbReference type="NCBI Taxonomy" id="449393"/>
    <lineage>
        <taxon>unclassified sequences</taxon>
        <taxon>metagenomes</taxon>
        <taxon>ecological metagenomes</taxon>
    </lineage>
</organism>
<dbReference type="PANTHER" id="PTHR11012:SF30">
    <property type="entry name" value="PROTEIN KINASE-LIKE DOMAIN-CONTAINING"/>
    <property type="match status" value="1"/>
</dbReference>
<dbReference type="EMBL" id="JNSL01000002">
    <property type="protein sequence ID" value="KGA21678.1"/>
    <property type="molecule type" value="Genomic_DNA"/>
</dbReference>
<dbReference type="PANTHER" id="PTHR11012">
    <property type="entry name" value="PROTEIN KINASE-LIKE DOMAIN-CONTAINING"/>
    <property type="match status" value="1"/>
</dbReference>
<gene>
    <name evidence="1" type="ORF">GM51_0580</name>
</gene>
<dbReference type="InterPro" id="IPR011009">
    <property type="entry name" value="Kinase-like_dom_sf"/>
</dbReference>